<evidence type="ECO:0000256" key="1">
    <source>
        <dbReference type="ARBA" id="ARBA00023125"/>
    </source>
</evidence>
<keyword evidence="1 2" id="KW-0238">DNA-binding</keyword>
<name>A0A0D8FYN1_9ACTN</name>
<evidence type="ECO:0000313" key="4">
    <source>
        <dbReference type="EMBL" id="KJE77562.1"/>
    </source>
</evidence>
<evidence type="ECO:0000313" key="5">
    <source>
        <dbReference type="Proteomes" id="UP000032336"/>
    </source>
</evidence>
<comment type="caution">
    <text evidence="4">The sequence shown here is derived from an EMBL/GenBank/DDBJ whole genome shotgun (WGS) entry which is preliminary data.</text>
</comment>
<evidence type="ECO:0000259" key="3">
    <source>
        <dbReference type="PROSITE" id="PS50977"/>
    </source>
</evidence>
<dbReference type="Proteomes" id="UP000032336">
    <property type="component" value="Unassembled WGS sequence"/>
</dbReference>
<dbReference type="eggNOG" id="COG1309">
    <property type="taxonomic scope" value="Bacteria"/>
</dbReference>
<proteinExistence type="predicted"/>
<dbReference type="AlphaFoldDB" id="A0A0D8FYN1"/>
<organism evidence="4 5">
    <name type="scientific">Ferrimicrobium acidiphilum DSM 19497</name>
    <dbReference type="NCBI Taxonomy" id="1121877"/>
    <lineage>
        <taxon>Bacteria</taxon>
        <taxon>Bacillati</taxon>
        <taxon>Actinomycetota</taxon>
        <taxon>Acidimicrobiia</taxon>
        <taxon>Acidimicrobiales</taxon>
        <taxon>Acidimicrobiaceae</taxon>
        <taxon>Ferrimicrobium</taxon>
    </lineage>
</organism>
<dbReference type="GO" id="GO:0003677">
    <property type="term" value="F:DNA binding"/>
    <property type="evidence" value="ECO:0007669"/>
    <property type="project" value="UniProtKB-UniRule"/>
</dbReference>
<feature type="DNA-binding region" description="H-T-H motif" evidence="2">
    <location>
        <begin position="37"/>
        <end position="56"/>
    </location>
</feature>
<dbReference type="GeneID" id="78371972"/>
<accession>A0A0D8FYN1</accession>
<dbReference type="RefSeq" id="WP_152623054.1">
    <property type="nucleotide sequence ID" value="NZ_JQKF01000003.1"/>
</dbReference>
<keyword evidence="5" id="KW-1185">Reference proteome</keyword>
<evidence type="ECO:0000256" key="2">
    <source>
        <dbReference type="PROSITE-ProRule" id="PRU00335"/>
    </source>
</evidence>
<gene>
    <name evidence="4" type="ORF">FEAC_06710</name>
</gene>
<dbReference type="PROSITE" id="PS50977">
    <property type="entry name" value="HTH_TETR_2"/>
    <property type="match status" value="1"/>
</dbReference>
<dbReference type="InterPro" id="IPR009057">
    <property type="entry name" value="Homeodomain-like_sf"/>
</dbReference>
<reference evidence="4 5" key="1">
    <citation type="submission" date="2015-01" db="EMBL/GenBank/DDBJ databases">
        <title>Draft genome of the acidophilic iron oxidizer Ferrimicrobium acidiphilum strain T23.</title>
        <authorList>
            <person name="Poehlein A."/>
            <person name="Eisen S."/>
            <person name="Schloemann M."/>
            <person name="Johnson B.D."/>
            <person name="Daniel R."/>
            <person name="Muehling M."/>
        </authorList>
    </citation>
    <scope>NUCLEOTIDE SEQUENCE [LARGE SCALE GENOMIC DNA]</scope>
    <source>
        <strain evidence="4 5">T23</strain>
    </source>
</reference>
<dbReference type="SUPFAM" id="SSF46689">
    <property type="entry name" value="Homeodomain-like"/>
    <property type="match status" value="1"/>
</dbReference>
<dbReference type="Gene3D" id="1.10.357.10">
    <property type="entry name" value="Tetracycline Repressor, domain 2"/>
    <property type="match status" value="1"/>
</dbReference>
<sequence length="192" mass="21527">MPKIMAPTVKEHHAQRRQALLDAAKESLLNPTIRSVNFEAVGPRAGLRRNSVYLYFPSENHLALELAEDVLPGYQEQLITAMKRHREPREQITGFAKVVVAPDARLAHEVLRNLENRDRTPEIAAKVKEYYLSLARPLVEPLKMLKMTDPENTAVLLFTMLSSTQNVSDKVIDAKAAARRALAIVDTVLPKG</sequence>
<dbReference type="EMBL" id="JXUW01000004">
    <property type="protein sequence ID" value="KJE77562.1"/>
    <property type="molecule type" value="Genomic_DNA"/>
</dbReference>
<dbReference type="STRING" id="1121877.FEAC_06710"/>
<dbReference type="InterPro" id="IPR001647">
    <property type="entry name" value="HTH_TetR"/>
</dbReference>
<feature type="domain" description="HTH tetR-type" evidence="3">
    <location>
        <begin position="14"/>
        <end position="74"/>
    </location>
</feature>
<protein>
    <recommendedName>
        <fullName evidence="3">HTH tetR-type domain-containing protein</fullName>
    </recommendedName>
</protein>